<reference evidence="1" key="1">
    <citation type="submission" date="2020-07" db="EMBL/GenBank/DDBJ databases">
        <title>Huge and variable diversity of episymbiotic CPR bacteria and DPANN archaea in groundwater ecosystems.</title>
        <authorList>
            <person name="He C.Y."/>
            <person name="Keren R."/>
            <person name="Whittaker M."/>
            <person name="Farag I.F."/>
            <person name="Doudna J."/>
            <person name="Cate J.H.D."/>
            <person name="Banfield J.F."/>
        </authorList>
    </citation>
    <scope>NUCLEOTIDE SEQUENCE</scope>
    <source>
        <strain evidence="1">NC_groundwater_193_Ag_S-0.1um_51_7</strain>
    </source>
</reference>
<dbReference type="InterPro" id="IPR000653">
    <property type="entry name" value="DegT/StrS_aminotransferase"/>
</dbReference>
<dbReference type="Gene3D" id="3.40.640.10">
    <property type="entry name" value="Type I PLP-dependent aspartate aminotransferase-like (Major domain)"/>
    <property type="match status" value="1"/>
</dbReference>
<dbReference type="PANTHER" id="PTHR30244">
    <property type="entry name" value="TRANSAMINASE"/>
    <property type="match status" value="1"/>
</dbReference>
<organism evidence="1 2">
    <name type="scientific">Candidatus Sungiibacteriota bacterium</name>
    <dbReference type="NCBI Taxonomy" id="2750080"/>
    <lineage>
        <taxon>Bacteria</taxon>
        <taxon>Candidatus Sungiibacteriota</taxon>
    </lineage>
</organism>
<comment type="caution">
    <text evidence="1">The sequence shown here is derived from an EMBL/GenBank/DDBJ whole genome shotgun (WGS) entry which is preliminary data.</text>
</comment>
<dbReference type="Proteomes" id="UP000724148">
    <property type="component" value="Unassembled WGS sequence"/>
</dbReference>
<dbReference type="PANTHER" id="PTHR30244:SF34">
    <property type="entry name" value="DTDP-4-AMINO-4,6-DIDEOXYGALACTOSE TRANSAMINASE"/>
    <property type="match status" value="1"/>
</dbReference>
<keyword evidence="1" id="KW-0032">Aminotransferase</keyword>
<dbReference type="Pfam" id="PF01041">
    <property type="entry name" value="DegT_DnrJ_EryC1"/>
    <property type="match status" value="1"/>
</dbReference>
<dbReference type="InterPro" id="IPR015421">
    <property type="entry name" value="PyrdxlP-dep_Trfase_major"/>
</dbReference>
<dbReference type="EMBL" id="JACOZA010000108">
    <property type="protein sequence ID" value="MBI2097310.1"/>
    <property type="molecule type" value="Genomic_DNA"/>
</dbReference>
<sequence>MKLIKRKAQLGVGGNPITPLAGGNPITPLARRLVLKVLDSGRVSYGPFLERFEEKFAKLHGRRFAVTANSGTSALQIAVHALKELGGWRDGDEILVPALTFIATPNVILQNQMKPVFADVDPRTYHINPAEIEKRITKKTRAIMPVHLFGVSAEMKPIMAAAKKYKLRVIEDSCQAMGVKHRGQPVGSAGDIACFSTYAAHLITTGVGGSRSHGTEIPFPHCWL</sequence>
<dbReference type="AlphaFoldDB" id="A0A931SE52"/>
<gene>
    <name evidence="1" type="ORF">HYT40_04190</name>
</gene>
<dbReference type="GO" id="GO:0000271">
    <property type="term" value="P:polysaccharide biosynthetic process"/>
    <property type="evidence" value="ECO:0007669"/>
    <property type="project" value="TreeGrafter"/>
</dbReference>
<name>A0A931SE52_9BACT</name>
<evidence type="ECO:0000313" key="1">
    <source>
        <dbReference type="EMBL" id="MBI2097310.1"/>
    </source>
</evidence>
<dbReference type="SUPFAM" id="SSF53383">
    <property type="entry name" value="PLP-dependent transferases"/>
    <property type="match status" value="1"/>
</dbReference>
<dbReference type="GO" id="GO:0030170">
    <property type="term" value="F:pyridoxal phosphate binding"/>
    <property type="evidence" value="ECO:0007669"/>
    <property type="project" value="TreeGrafter"/>
</dbReference>
<dbReference type="GO" id="GO:0008483">
    <property type="term" value="F:transaminase activity"/>
    <property type="evidence" value="ECO:0007669"/>
    <property type="project" value="UniProtKB-KW"/>
</dbReference>
<proteinExistence type="predicted"/>
<accession>A0A931SE52</accession>
<keyword evidence="1" id="KW-0808">Transferase</keyword>
<evidence type="ECO:0000313" key="2">
    <source>
        <dbReference type="Proteomes" id="UP000724148"/>
    </source>
</evidence>
<dbReference type="InterPro" id="IPR015424">
    <property type="entry name" value="PyrdxlP-dep_Trfase"/>
</dbReference>
<protein>
    <submittedName>
        <fullName evidence="1">Aminotransferase class V-fold PLP-dependent enzyme</fullName>
    </submittedName>
</protein>